<evidence type="ECO:0000256" key="1">
    <source>
        <dbReference type="ARBA" id="ARBA00022729"/>
    </source>
</evidence>
<dbReference type="CDD" id="cd23599">
    <property type="entry name" value="TFP_LU_ECD_Cold"/>
    <property type="match status" value="1"/>
</dbReference>
<name>A0A8S1D4X2_9INSE</name>
<evidence type="ECO:0008006" key="6">
    <source>
        <dbReference type="Google" id="ProtNLM"/>
    </source>
</evidence>
<dbReference type="Gene3D" id="2.10.60.10">
    <property type="entry name" value="CD59"/>
    <property type="match status" value="1"/>
</dbReference>
<keyword evidence="3" id="KW-0812">Transmembrane</keyword>
<reference evidence="4 5" key="1">
    <citation type="submission" date="2020-04" db="EMBL/GenBank/DDBJ databases">
        <authorList>
            <person name="Alioto T."/>
            <person name="Alioto T."/>
            <person name="Gomez Garrido J."/>
        </authorList>
    </citation>
    <scope>NUCLEOTIDE SEQUENCE [LARGE SCALE GENOMIC DNA]</scope>
</reference>
<keyword evidence="3" id="KW-0472">Membrane</keyword>
<dbReference type="InterPro" id="IPR045860">
    <property type="entry name" value="Snake_toxin-like_sf"/>
</dbReference>
<keyword evidence="2" id="KW-1015">Disulfide bond</keyword>
<evidence type="ECO:0000256" key="2">
    <source>
        <dbReference type="ARBA" id="ARBA00023157"/>
    </source>
</evidence>
<protein>
    <recommendedName>
        <fullName evidence="6">UPAR/Ly6 domain-containing protein</fullName>
    </recommendedName>
</protein>
<organism evidence="4 5">
    <name type="scientific">Cloeon dipterum</name>
    <dbReference type="NCBI Taxonomy" id="197152"/>
    <lineage>
        <taxon>Eukaryota</taxon>
        <taxon>Metazoa</taxon>
        <taxon>Ecdysozoa</taxon>
        <taxon>Arthropoda</taxon>
        <taxon>Hexapoda</taxon>
        <taxon>Insecta</taxon>
        <taxon>Pterygota</taxon>
        <taxon>Palaeoptera</taxon>
        <taxon>Ephemeroptera</taxon>
        <taxon>Pisciforma</taxon>
        <taxon>Baetidae</taxon>
        <taxon>Cloeon</taxon>
    </lineage>
</organism>
<keyword evidence="1" id="KW-0732">Signal</keyword>
<dbReference type="AlphaFoldDB" id="A0A8S1D4X2"/>
<feature type="transmembrane region" description="Helical" evidence="3">
    <location>
        <begin position="147"/>
        <end position="164"/>
    </location>
</feature>
<sequence>MQVSYILDDVGCLVSYNLMTLTGMMLSSIFFIAIFASASALECYVCTNQEHNKDKCLNTIKTCEQNEEMCLTEYKWGSTPYWDQGAAKQFYVSKRCATKKQCTDLRSRYMPFCTYIWYEDWKCSECCQGDRCNYYVILGASSTKSSITMLAATVGAALMLWRFYV</sequence>
<feature type="transmembrane region" description="Helical" evidence="3">
    <location>
        <begin position="24"/>
        <end position="45"/>
    </location>
</feature>
<evidence type="ECO:0000313" key="5">
    <source>
        <dbReference type="Proteomes" id="UP000494165"/>
    </source>
</evidence>
<evidence type="ECO:0000256" key="3">
    <source>
        <dbReference type="SAM" id="Phobius"/>
    </source>
</evidence>
<comment type="caution">
    <text evidence="4">The sequence shown here is derived from an EMBL/GenBank/DDBJ whole genome shotgun (WGS) entry which is preliminary data.</text>
</comment>
<gene>
    <name evidence="4" type="ORF">CLODIP_2_CD15130</name>
</gene>
<dbReference type="SUPFAM" id="SSF57302">
    <property type="entry name" value="Snake toxin-like"/>
    <property type="match status" value="1"/>
</dbReference>
<evidence type="ECO:0000313" key="4">
    <source>
        <dbReference type="EMBL" id="CAB3374918.1"/>
    </source>
</evidence>
<dbReference type="PANTHER" id="PTHR10036:SF3">
    <property type="entry name" value="PROTEIN SLEEPLESS-RELATED"/>
    <property type="match status" value="1"/>
</dbReference>
<dbReference type="OrthoDB" id="6278121at2759"/>
<keyword evidence="5" id="KW-1185">Reference proteome</keyword>
<keyword evidence="3" id="KW-1133">Transmembrane helix</keyword>
<dbReference type="EMBL" id="CADEPI010000105">
    <property type="protein sequence ID" value="CAB3374918.1"/>
    <property type="molecule type" value="Genomic_DNA"/>
</dbReference>
<dbReference type="Proteomes" id="UP000494165">
    <property type="component" value="Unassembled WGS sequence"/>
</dbReference>
<dbReference type="PANTHER" id="PTHR10036">
    <property type="entry name" value="CD59 GLYCOPROTEIN"/>
    <property type="match status" value="1"/>
</dbReference>
<proteinExistence type="predicted"/>
<accession>A0A8S1D4X2</accession>